<dbReference type="SUPFAM" id="SSF53850">
    <property type="entry name" value="Periplasmic binding protein-like II"/>
    <property type="match status" value="1"/>
</dbReference>
<evidence type="ECO:0000259" key="5">
    <source>
        <dbReference type="Pfam" id="PF00496"/>
    </source>
</evidence>
<evidence type="ECO:0000313" key="6">
    <source>
        <dbReference type="EMBL" id="SDI10254.1"/>
    </source>
</evidence>
<dbReference type="InterPro" id="IPR000914">
    <property type="entry name" value="SBP_5_dom"/>
</dbReference>
<accession>A0A1G8HUF3</accession>
<evidence type="ECO:0000256" key="2">
    <source>
        <dbReference type="ARBA" id="ARBA00005695"/>
    </source>
</evidence>
<dbReference type="AlphaFoldDB" id="A0A1G8HUF3"/>
<dbReference type="PANTHER" id="PTHR30290:SF38">
    <property type="entry name" value="D,D-DIPEPTIDE-BINDING PERIPLASMIC PROTEIN DDPA-RELATED"/>
    <property type="match status" value="1"/>
</dbReference>
<comment type="similarity">
    <text evidence="2">Belongs to the bacterial solute-binding protein 5 family.</text>
</comment>
<evidence type="ECO:0000256" key="1">
    <source>
        <dbReference type="ARBA" id="ARBA00004418"/>
    </source>
</evidence>
<dbReference type="InterPro" id="IPR039424">
    <property type="entry name" value="SBP_5"/>
</dbReference>
<dbReference type="OrthoDB" id="9803988at2"/>
<dbReference type="CDD" id="cd08494">
    <property type="entry name" value="PBP2_NikA_DppA_OppA_like_6"/>
    <property type="match status" value="1"/>
</dbReference>
<evidence type="ECO:0000256" key="4">
    <source>
        <dbReference type="SAM" id="SignalP"/>
    </source>
</evidence>
<dbReference type="GO" id="GO:0030288">
    <property type="term" value="C:outer membrane-bounded periplasmic space"/>
    <property type="evidence" value="ECO:0007669"/>
    <property type="project" value="UniProtKB-ARBA"/>
</dbReference>
<reference evidence="6 7" key="1">
    <citation type="submission" date="2016-10" db="EMBL/GenBank/DDBJ databases">
        <authorList>
            <person name="de Groot N.N."/>
        </authorList>
    </citation>
    <scope>NUCLEOTIDE SEQUENCE [LARGE SCALE GENOMIC DNA]</scope>
    <source>
        <strain evidence="6 7">DSM 26424</strain>
    </source>
</reference>
<name>A0A1G8HUF3_9RHOB</name>
<dbReference type="Proteomes" id="UP000199093">
    <property type="component" value="Unassembled WGS sequence"/>
</dbReference>
<dbReference type="GO" id="GO:1904680">
    <property type="term" value="F:peptide transmembrane transporter activity"/>
    <property type="evidence" value="ECO:0007669"/>
    <property type="project" value="TreeGrafter"/>
</dbReference>
<dbReference type="PIRSF" id="PIRSF002741">
    <property type="entry name" value="MppA"/>
    <property type="match status" value="1"/>
</dbReference>
<gene>
    <name evidence="6" type="ORF">SAMN04487993_100149</name>
</gene>
<feature type="chain" id="PRO_5011620837" evidence="4">
    <location>
        <begin position="21"/>
        <end position="490"/>
    </location>
</feature>
<dbReference type="RefSeq" id="WP_089841886.1">
    <property type="nucleotide sequence ID" value="NZ_FNEJ01000001.1"/>
</dbReference>
<protein>
    <submittedName>
        <fullName evidence="6">Peptide/nickel transport system substrate-binding protein</fullName>
    </submittedName>
</protein>
<dbReference type="Gene3D" id="3.40.190.10">
    <property type="entry name" value="Periplasmic binding protein-like II"/>
    <property type="match status" value="1"/>
</dbReference>
<dbReference type="GO" id="GO:0043190">
    <property type="term" value="C:ATP-binding cassette (ABC) transporter complex"/>
    <property type="evidence" value="ECO:0007669"/>
    <property type="project" value="InterPro"/>
</dbReference>
<feature type="domain" description="Solute-binding protein family 5" evidence="5">
    <location>
        <begin position="67"/>
        <end position="397"/>
    </location>
</feature>
<dbReference type="GO" id="GO:0015833">
    <property type="term" value="P:peptide transport"/>
    <property type="evidence" value="ECO:0007669"/>
    <property type="project" value="TreeGrafter"/>
</dbReference>
<dbReference type="Gene3D" id="3.10.105.10">
    <property type="entry name" value="Dipeptide-binding Protein, Domain 3"/>
    <property type="match status" value="1"/>
</dbReference>
<evidence type="ECO:0000256" key="3">
    <source>
        <dbReference type="ARBA" id="ARBA00022729"/>
    </source>
</evidence>
<evidence type="ECO:0000313" key="7">
    <source>
        <dbReference type="Proteomes" id="UP000199093"/>
    </source>
</evidence>
<keyword evidence="3 4" id="KW-0732">Signal</keyword>
<dbReference type="EMBL" id="FNEJ01000001">
    <property type="protein sequence ID" value="SDI10254.1"/>
    <property type="molecule type" value="Genomic_DNA"/>
</dbReference>
<dbReference type="PANTHER" id="PTHR30290">
    <property type="entry name" value="PERIPLASMIC BINDING COMPONENT OF ABC TRANSPORTER"/>
    <property type="match status" value="1"/>
</dbReference>
<proteinExistence type="inferred from homology"/>
<organism evidence="6 7">
    <name type="scientific">Salipiger marinus</name>
    <dbReference type="NCBI Taxonomy" id="555512"/>
    <lineage>
        <taxon>Bacteria</taxon>
        <taxon>Pseudomonadati</taxon>
        <taxon>Pseudomonadota</taxon>
        <taxon>Alphaproteobacteria</taxon>
        <taxon>Rhodobacterales</taxon>
        <taxon>Roseobacteraceae</taxon>
        <taxon>Salipiger</taxon>
    </lineage>
</organism>
<dbReference type="InterPro" id="IPR030678">
    <property type="entry name" value="Peptide/Ni-bd"/>
</dbReference>
<dbReference type="STRING" id="555512.SAMN04487993_100149"/>
<sequence>MSRLRLSLAALLLAGTAASAQQTDLTIALQLEPPHLDPTSAAAGAIDSVLYSNVFEGLTRFAEDGSVQPGLAERWEISGEGTLYTFHLRPGVTFHDGTAMDAEDVKFTLDRARADDSQNAQKALFAGISEVRVVDPQTVEVQLAAPDGGFLFNMAWGDAVIVAPESIEGIKQAPVGTGPFRFDAWVQGDRIELVRNPDYWGTAPALERATFRFISDPTAAFSAMMAQDIDAFAGFPAPENLPMFDADPRFQVLVGSTEGETILAMNNREAPFTDPRVREAVAHAIDRQAIIDGAMFGLGTPIGTHFAPHNPDYTDLTSLSAHDPERARALLAEAGLADGFSTTLKLPPPSYARRGGEIVAAQLRAVGIETEITTLEWAQWLEEVFRAGDFGLTVISHTEPMDINIYARPDYYFGYDSAEFRALIDELTATTDPAARSDLLRRAQERIAQDYVNAYLFQLAFPTVADARLRGLWTNMPTQATDLTQVRWTE</sequence>
<feature type="signal peptide" evidence="4">
    <location>
        <begin position="1"/>
        <end position="20"/>
    </location>
</feature>
<dbReference type="Pfam" id="PF00496">
    <property type="entry name" value="SBP_bac_5"/>
    <property type="match status" value="1"/>
</dbReference>
<keyword evidence="7" id="KW-1185">Reference proteome</keyword>
<comment type="subcellular location">
    <subcellularLocation>
        <location evidence="1">Periplasm</location>
    </subcellularLocation>
</comment>